<reference evidence="11 12" key="1">
    <citation type="journal article" date="2016" name="Nat. Commun.">
        <title>Thousands of microbial genomes shed light on interconnected biogeochemical processes in an aquifer system.</title>
        <authorList>
            <person name="Anantharaman K."/>
            <person name="Brown C.T."/>
            <person name="Hug L.A."/>
            <person name="Sharon I."/>
            <person name="Castelle C.J."/>
            <person name="Probst A.J."/>
            <person name="Thomas B.C."/>
            <person name="Singh A."/>
            <person name="Wilkins M.J."/>
            <person name="Karaoz U."/>
            <person name="Brodie E.L."/>
            <person name="Williams K.H."/>
            <person name="Hubbard S.S."/>
            <person name="Banfield J.F."/>
        </authorList>
    </citation>
    <scope>NUCLEOTIDE SEQUENCE [LARGE SCALE GENOMIC DNA]</scope>
</reference>
<dbReference type="InterPro" id="IPR022653">
    <property type="entry name" value="De-COase2_pyr-phos_BS"/>
</dbReference>
<dbReference type="InterPro" id="IPR029066">
    <property type="entry name" value="PLP-binding_barrel"/>
</dbReference>
<evidence type="ECO:0000256" key="8">
    <source>
        <dbReference type="RuleBase" id="RU003738"/>
    </source>
</evidence>
<feature type="domain" description="Orn/DAP/Arg decarboxylase 2 C-terminal" evidence="9">
    <location>
        <begin position="296"/>
        <end position="386"/>
    </location>
</feature>
<comment type="caution">
    <text evidence="11">The sequence shown here is derived from an EMBL/GenBank/DDBJ whole genome shotgun (WGS) entry which is preliminary data.</text>
</comment>
<dbReference type="Pfam" id="PF02784">
    <property type="entry name" value="Orn_Arg_deC_N"/>
    <property type="match status" value="1"/>
</dbReference>
<feature type="domain" description="Orn/DAP/Arg decarboxylase 2 N-terminal" evidence="10">
    <location>
        <begin position="47"/>
        <end position="294"/>
    </location>
</feature>
<feature type="binding site" evidence="5">
    <location>
        <position position="328"/>
    </location>
    <ligand>
        <name>substrate</name>
    </ligand>
</feature>
<feature type="binding site" evidence="5">
    <location>
        <position position="360"/>
    </location>
    <ligand>
        <name>substrate</name>
    </ligand>
</feature>
<dbReference type="UniPathway" id="UPA00034">
    <property type="reaction ID" value="UER00027"/>
</dbReference>
<feature type="active site" description="Proton donor" evidence="7">
    <location>
        <position position="359"/>
    </location>
</feature>
<dbReference type="PROSITE" id="PS00879">
    <property type="entry name" value="ODR_DC_2_2"/>
    <property type="match status" value="1"/>
</dbReference>
<dbReference type="Gene3D" id="2.40.37.10">
    <property type="entry name" value="Lyase, Ornithine Decarboxylase, Chain A, domain 1"/>
    <property type="match status" value="1"/>
</dbReference>
<evidence type="ECO:0000313" key="12">
    <source>
        <dbReference type="Proteomes" id="UP000177905"/>
    </source>
</evidence>
<evidence type="ECO:0000256" key="2">
    <source>
        <dbReference type="ARBA" id="ARBA00022793"/>
    </source>
</evidence>
<feature type="binding site" evidence="5">
    <location>
        <position position="332"/>
    </location>
    <ligand>
        <name>substrate</name>
    </ligand>
</feature>
<dbReference type="EMBL" id="MEUA01000004">
    <property type="protein sequence ID" value="OGC16707.1"/>
    <property type="molecule type" value="Genomic_DNA"/>
</dbReference>
<dbReference type="InterPro" id="IPR000183">
    <property type="entry name" value="Orn/DAP/Arg_de-COase"/>
</dbReference>
<accession>A0A1F4S8J0</accession>
<sequence>MNQPITAKINNKGHFEIGGCDCVDIASEFGTPLYVLCEVSVRGKCREYRTAFKDRYPNSLVIYASKALCNISLLKIIQDEGLGVDVSSFGELYTAKKAGVDLANVYMHGNNKPKKELEDAIDLNVGAIVVDNFAELETIGEITSKSKKQVKILFRVNPGIEAHTHEFVQTGQTDSKFGIAKEDILKAVSFALKLEYVDFAGLHAHIGSQIFDIDPFLAEIDVLTLLAKEINNQLGFKVREINIGGGLGIDYSGSDNVPAIDSFAGKIISHFKEKCAEASIGEPKLILEPGRSIVGVAGITLYTVGSVKDIPGIRKYVSVDGGMSDNPRPILYGAKYEALIANKASMQKEEKVTIVGRFCESGDKLLIDYELQKAEKGDILAVLCTGAYNYSMASNYNRVTRPAMALANNGSVKLIIKRESYEDLVRCDVF</sequence>
<keyword evidence="4 5" id="KW-0456">Lyase</keyword>
<dbReference type="PROSITE" id="PS00878">
    <property type="entry name" value="ODR_DC_2_1"/>
    <property type="match status" value="1"/>
</dbReference>
<dbReference type="PRINTS" id="PR01181">
    <property type="entry name" value="DAPDCRBXLASE"/>
</dbReference>
<dbReference type="PANTHER" id="PTHR43727">
    <property type="entry name" value="DIAMINOPIMELATE DECARBOXYLASE"/>
    <property type="match status" value="1"/>
</dbReference>
<organism evidence="11 12">
    <name type="scientific">candidate division WOR-1 bacterium RIFOXYB2_FULL_36_35</name>
    <dbReference type="NCBI Taxonomy" id="1802578"/>
    <lineage>
        <taxon>Bacteria</taxon>
        <taxon>Bacillati</taxon>
        <taxon>Saganbacteria</taxon>
    </lineage>
</organism>
<dbReference type="Pfam" id="PF00278">
    <property type="entry name" value="Orn_DAP_Arg_deC"/>
    <property type="match status" value="1"/>
</dbReference>
<dbReference type="GO" id="GO:0008836">
    <property type="term" value="F:diaminopimelate decarboxylase activity"/>
    <property type="evidence" value="ECO:0007669"/>
    <property type="project" value="UniProtKB-UniRule"/>
</dbReference>
<feature type="binding site" evidence="5">
    <location>
        <position position="246"/>
    </location>
    <ligand>
        <name>pyridoxal 5'-phosphate</name>
        <dbReference type="ChEBI" id="CHEBI:597326"/>
    </ligand>
</feature>
<feature type="binding site" evidence="5">
    <location>
        <position position="388"/>
    </location>
    <ligand>
        <name>pyridoxal 5'-phosphate</name>
        <dbReference type="ChEBI" id="CHEBI:597326"/>
    </ligand>
</feature>
<dbReference type="CDD" id="cd06828">
    <property type="entry name" value="PLPDE_III_DapDC"/>
    <property type="match status" value="1"/>
</dbReference>
<evidence type="ECO:0000256" key="6">
    <source>
        <dbReference type="NCBIfam" id="TIGR01048"/>
    </source>
</evidence>
<dbReference type="InterPro" id="IPR022644">
    <property type="entry name" value="De-COase2_N"/>
</dbReference>
<comment type="function">
    <text evidence="5">Specifically catalyzes the decarboxylation of meso-diaminopimelate (meso-DAP) to L-lysine.</text>
</comment>
<dbReference type="InterPro" id="IPR002986">
    <property type="entry name" value="DAP_deCOOHase_LysA"/>
</dbReference>
<dbReference type="HAMAP" id="MF_02120">
    <property type="entry name" value="LysA"/>
    <property type="match status" value="1"/>
</dbReference>
<dbReference type="PANTHER" id="PTHR43727:SF2">
    <property type="entry name" value="GROUP IV DECARBOXYLASE"/>
    <property type="match status" value="1"/>
</dbReference>
<dbReference type="EC" id="4.1.1.20" evidence="5 6"/>
<keyword evidence="3 5" id="KW-0663">Pyridoxal phosphate</keyword>
<evidence type="ECO:0000256" key="5">
    <source>
        <dbReference type="HAMAP-Rule" id="MF_02120"/>
    </source>
</evidence>
<feature type="binding site" evidence="5">
    <location>
        <begin position="288"/>
        <end position="291"/>
    </location>
    <ligand>
        <name>pyridoxal 5'-phosphate</name>
        <dbReference type="ChEBI" id="CHEBI:597326"/>
    </ligand>
</feature>
<comment type="similarity">
    <text evidence="5">Belongs to the Orn/Lys/Arg decarboxylase class-II family. LysA subfamily.</text>
</comment>
<comment type="cofactor">
    <cofactor evidence="1 5 7 8">
        <name>pyridoxal 5'-phosphate</name>
        <dbReference type="ChEBI" id="CHEBI:597326"/>
    </cofactor>
</comment>
<evidence type="ECO:0000256" key="1">
    <source>
        <dbReference type="ARBA" id="ARBA00001933"/>
    </source>
</evidence>
<evidence type="ECO:0000256" key="7">
    <source>
        <dbReference type="PIRSR" id="PIRSR600183-50"/>
    </source>
</evidence>
<dbReference type="NCBIfam" id="TIGR01048">
    <property type="entry name" value="lysA"/>
    <property type="match status" value="1"/>
</dbReference>
<gene>
    <name evidence="5" type="primary">lysA</name>
    <name evidence="11" type="ORF">A2290_09350</name>
</gene>
<evidence type="ECO:0000259" key="10">
    <source>
        <dbReference type="Pfam" id="PF02784"/>
    </source>
</evidence>
<dbReference type="SUPFAM" id="SSF50621">
    <property type="entry name" value="Alanine racemase C-terminal domain-like"/>
    <property type="match status" value="1"/>
</dbReference>
<dbReference type="InterPro" id="IPR022643">
    <property type="entry name" value="De-COase2_C"/>
</dbReference>
<evidence type="ECO:0000259" key="9">
    <source>
        <dbReference type="Pfam" id="PF00278"/>
    </source>
</evidence>
<evidence type="ECO:0000256" key="3">
    <source>
        <dbReference type="ARBA" id="ARBA00022898"/>
    </source>
</evidence>
<dbReference type="FunFam" id="3.20.20.10:FF:000003">
    <property type="entry name" value="Diaminopimelate decarboxylase"/>
    <property type="match status" value="1"/>
</dbReference>
<keyword evidence="5 8" id="KW-0457">Lysine biosynthesis</keyword>
<name>A0A1F4S8J0_UNCSA</name>
<dbReference type="GO" id="GO:0030170">
    <property type="term" value="F:pyridoxal phosphate binding"/>
    <property type="evidence" value="ECO:0007669"/>
    <property type="project" value="UniProtKB-UniRule"/>
</dbReference>
<comment type="pathway">
    <text evidence="5 8">Amino-acid biosynthesis; L-lysine biosynthesis via DAP pathway; L-lysine from DL-2,6-diaminopimelate: step 1/1.</text>
</comment>
<feature type="modified residue" description="N6-(pyridoxal phosphate)lysine" evidence="5 7">
    <location>
        <position position="66"/>
    </location>
</feature>
<dbReference type="InterPro" id="IPR022657">
    <property type="entry name" value="De-COase2_CS"/>
</dbReference>
<keyword evidence="5" id="KW-0028">Amino-acid biosynthesis</keyword>
<protein>
    <recommendedName>
        <fullName evidence="5 6">Diaminopimelate decarboxylase</fullName>
        <shortName evidence="5">DAP decarboxylase</shortName>
        <shortName evidence="5">DAPDC</shortName>
        <ecNumber evidence="5 6">4.1.1.20</ecNumber>
    </recommendedName>
</protein>
<comment type="catalytic activity">
    <reaction evidence="5 8">
        <text>meso-2,6-diaminopimelate + H(+) = L-lysine + CO2</text>
        <dbReference type="Rhea" id="RHEA:15101"/>
        <dbReference type="ChEBI" id="CHEBI:15378"/>
        <dbReference type="ChEBI" id="CHEBI:16526"/>
        <dbReference type="ChEBI" id="CHEBI:32551"/>
        <dbReference type="ChEBI" id="CHEBI:57791"/>
        <dbReference type="EC" id="4.1.1.20"/>
    </reaction>
</comment>
<dbReference type="SUPFAM" id="SSF51419">
    <property type="entry name" value="PLP-binding barrel"/>
    <property type="match status" value="1"/>
</dbReference>
<feature type="binding site" evidence="5">
    <location>
        <position position="388"/>
    </location>
    <ligand>
        <name>substrate</name>
    </ligand>
</feature>
<evidence type="ECO:0000313" key="11">
    <source>
        <dbReference type="EMBL" id="OGC16707.1"/>
    </source>
</evidence>
<proteinExistence type="inferred from homology"/>
<dbReference type="PRINTS" id="PR01179">
    <property type="entry name" value="ODADCRBXLASE"/>
</dbReference>
<keyword evidence="2 5" id="KW-0210">Decarboxylase</keyword>
<comment type="subunit">
    <text evidence="5">Homodimer.</text>
</comment>
<dbReference type="Gene3D" id="3.20.20.10">
    <property type="entry name" value="Alanine racemase"/>
    <property type="match status" value="1"/>
</dbReference>
<evidence type="ECO:0000256" key="4">
    <source>
        <dbReference type="ARBA" id="ARBA00023239"/>
    </source>
</evidence>
<dbReference type="InterPro" id="IPR009006">
    <property type="entry name" value="Ala_racemase/Decarboxylase_C"/>
</dbReference>
<feature type="binding site" evidence="5">
    <location>
        <position position="291"/>
    </location>
    <ligand>
        <name>substrate</name>
    </ligand>
</feature>
<dbReference type="AlphaFoldDB" id="A0A1F4S8J0"/>
<dbReference type="GO" id="GO:0009089">
    <property type="term" value="P:lysine biosynthetic process via diaminopimelate"/>
    <property type="evidence" value="ECO:0007669"/>
    <property type="project" value="UniProtKB-UniRule"/>
</dbReference>
<dbReference type="Proteomes" id="UP000177905">
    <property type="component" value="Unassembled WGS sequence"/>
</dbReference>